<proteinExistence type="predicted"/>
<keyword evidence="3" id="KW-1185">Reference proteome</keyword>
<keyword evidence="1" id="KW-0812">Transmembrane</keyword>
<feature type="transmembrane region" description="Helical" evidence="1">
    <location>
        <begin position="58"/>
        <end position="76"/>
    </location>
</feature>
<accession>A0A506PGV7</accession>
<feature type="transmembrane region" description="Helical" evidence="1">
    <location>
        <begin position="30"/>
        <end position="46"/>
    </location>
</feature>
<organism evidence="2 3">
    <name type="scientific">Paucihalobacter ruber</name>
    <dbReference type="NCBI Taxonomy" id="2567861"/>
    <lineage>
        <taxon>Bacteria</taxon>
        <taxon>Pseudomonadati</taxon>
        <taxon>Bacteroidota</taxon>
        <taxon>Flavobacteriia</taxon>
        <taxon>Flavobacteriales</taxon>
        <taxon>Flavobacteriaceae</taxon>
        <taxon>Paucihalobacter</taxon>
    </lineage>
</organism>
<comment type="caution">
    <text evidence="2">The sequence shown here is derived from an EMBL/GenBank/DDBJ whole genome shotgun (WGS) entry which is preliminary data.</text>
</comment>
<evidence type="ECO:0000256" key="1">
    <source>
        <dbReference type="SAM" id="Phobius"/>
    </source>
</evidence>
<evidence type="ECO:0000313" key="3">
    <source>
        <dbReference type="Proteomes" id="UP000317332"/>
    </source>
</evidence>
<dbReference type="OrthoDB" id="1454744at2"/>
<gene>
    <name evidence="2" type="ORF">FJ651_12250</name>
</gene>
<dbReference type="RefSeq" id="WP_140990827.1">
    <property type="nucleotide sequence ID" value="NZ_VHIQ01000006.1"/>
</dbReference>
<keyword evidence="1" id="KW-1133">Transmembrane helix</keyword>
<dbReference type="AlphaFoldDB" id="A0A506PGV7"/>
<reference evidence="2 3" key="1">
    <citation type="submission" date="2019-06" db="EMBL/GenBank/DDBJ databases">
        <title>Flavobacteriaceae Paucihalobacterium erythroidium CWB-1, complete genome.</title>
        <authorList>
            <person name="Wu S."/>
        </authorList>
    </citation>
    <scope>NUCLEOTIDE SEQUENCE [LARGE SCALE GENOMIC DNA]</scope>
    <source>
        <strain evidence="2 3">CWB-1</strain>
    </source>
</reference>
<dbReference type="EMBL" id="VHIQ01000006">
    <property type="protein sequence ID" value="TPV32332.1"/>
    <property type="molecule type" value="Genomic_DNA"/>
</dbReference>
<evidence type="ECO:0000313" key="2">
    <source>
        <dbReference type="EMBL" id="TPV32332.1"/>
    </source>
</evidence>
<sequence>MRHFIKIIAFIAAILALVLAVTPLSNIALFPLLLAITLSILLYILSKKQDKSNKPVQYILLLSAVALGFMIYKSLFTEAIVKEEAQEEMNIKEQESQEESLKELEALDIDFE</sequence>
<dbReference type="Proteomes" id="UP000317332">
    <property type="component" value="Unassembled WGS sequence"/>
</dbReference>
<name>A0A506PGV7_9FLAO</name>
<protein>
    <submittedName>
        <fullName evidence="2">FUSC family protein</fullName>
    </submittedName>
</protein>
<keyword evidence="1" id="KW-0472">Membrane</keyword>